<protein>
    <submittedName>
        <fullName evidence="1">Uncharacterized protein</fullName>
    </submittedName>
</protein>
<proteinExistence type="predicted"/>
<dbReference type="VEuPathDB" id="CryptoDB:Cvel_19203"/>
<sequence>MNAVKAQMDRPNMMPSVASTLLPQELEGREGEQKLEVSVIAFSTDSGRPGHPSLFACGCRDGTVAVFSLQERGISDEAMGGSGAGAVDKETLQSGRLVAQQTSNVRVHTRTVM</sequence>
<dbReference type="AlphaFoldDB" id="A0A0G4FXM7"/>
<reference evidence="1" key="1">
    <citation type="submission" date="2014-11" db="EMBL/GenBank/DDBJ databases">
        <authorList>
            <person name="Otto D Thomas"/>
            <person name="Naeem Raeece"/>
        </authorList>
    </citation>
    <scope>NUCLEOTIDE SEQUENCE</scope>
</reference>
<accession>A0A0G4FXM7</accession>
<dbReference type="EMBL" id="CDMZ01000704">
    <property type="protein sequence ID" value="CEM19832.1"/>
    <property type="molecule type" value="Genomic_DNA"/>
</dbReference>
<gene>
    <name evidence="1" type="ORF">Cvel_19203</name>
</gene>
<organism evidence="1">
    <name type="scientific">Chromera velia CCMP2878</name>
    <dbReference type="NCBI Taxonomy" id="1169474"/>
    <lineage>
        <taxon>Eukaryota</taxon>
        <taxon>Sar</taxon>
        <taxon>Alveolata</taxon>
        <taxon>Colpodellida</taxon>
        <taxon>Chromeraceae</taxon>
        <taxon>Chromera</taxon>
    </lineage>
</organism>
<name>A0A0G4FXM7_9ALVE</name>
<evidence type="ECO:0000313" key="1">
    <source>
        <dbReference type="EMBL" id="CEM19832.1"/>
    </source>
</evidence>